<evidence type="ECO:0000256" key="2">
    <source>
        <dbReference type="ARBA" id="ARBA00023002"/>
    </source>
</evidence>
<comment type="caution">
    <text evidence="4">The sequence shown here is derived from an EMBL/GenBank/DDBJ whole genome shotgun (WGS) entry which is preliminary data.</text>
</comment>
<evidence type="ECO:0000259" key="3">
    <source>
        <dbReference type="Pfam" id="PF00724"/>
    </source>
</evidence>
<evidence type="ECO:0000313" key="4">
    <source>
        <dbReference type="EMBL" id="MCQ5343470.1"/>
    </source>
</evidence>
<reference evidence="4 5" key="1">
    <citation type="submission" date="2022-06" db="EMBL/GenBank/DDBJ databases">
        <title>Isolation of gut microbiota from human fecal samples.</title>
        <authorList>
            <person name="Pamer E.G."/>
            <person name="Barat B."/>
            <person name="Waligurski E."/>
            <person name="Medina S."/>
            <person name="Paddock L."/>
            <person name="Mostad J."/>
        </authorList>
    </citation>
    <scope>NUCLEOTIDE SEQUENCE [LARGE SCALE GENOMIC DNA]</scope>
    <source>
        <strain evidence="4 5">DFI.1.1</strain>
    </source>
</reference>
<dbReference type="InterPro" id="IPR051799">
    <property type="entry name" value="NADH_flavin_oxidoreductase"/>
</dbReference>
<dbReference type="CDD" id="cd02803">
    <property type="entry name" value="OYE_like_FMN_family"/>
    <property type="match status" value="1"/>
</dbReference>
<evidence type="ECO:0000256" key="1">
    <source>
        <dbReference type="ARBA" id="ARBA00022630"/>
    </source>
</evidence>
<dbReference type="InterPro" id="IPR001155">
    <property type="entry name" value="OxRdtase_FMN_N"/>
</dbReference>
<dbReference type="PANTHER" id="PTHR43656">
    <property type="entry name" value="BINDING OXIDOREDUCTASE, PUTATIVE (AFU_ORTHOLOGUE AFUA_2G08260)-RELATED"/>
    <property type="match status" value="1"/>
</dbReference>
<protein>
    <submittedName>
        <fullName evidence="4">NADH:flavin oxidoreductase</fullName>
    </submittedName>
</protein>
<gene>
    <name evidence="4" type="ORF">NE675_10625</name>
</gene>
<keyword evidence="1" id="KW-0285">Flavoprotein</keyword>
<dbReference type="SUPFAM" id="SSF51395">
    <property type="entry name" value="FMN-linked oxidoreductases"/>
    <property type="match status" value="1"/>
</dbReference>
<sequence>MELQKSFQKGFIQLKSRLVIPPMATQSSDSGIPGKETIDHYRRLAGNSLAGLLITEHSYVNPAGRADPHQLSMASDEVVADQRKLTDAVHAVNPNLKIFAQISHAGANTSPRVTGEELVSASPLEGNGGRSRALSIDEIKELERDFAAAARRVKEAGYDGVEIHSAHGYLLNQFYSPLTNFRDDDYGPQSLENRLRFLTEITAAVRQVVGNDFPIAVRLGGSDYQDGGSTIDDAAGAAQILEASGIDLLDLSGGLGMFMRPGHREPGWFSDMSKAVKAQVNLPIILTGGVQTPAQAGELLNQGTADLIGVGRAMLRNPAWGSEL</sequence>
<organism evidence="4 5">
    <name type="scientific">Megasphaera massiliensis</name>
    <dbReference type="NCBI Taxonomy" id="1232428"/>
    <lineage>
        <taxon>Bacteria</taxon>
        <taxon>Bacillati</taxon>
        <taxon>Bacillota</taxon>
        <taxon>Negativicutes</taxon>
        <taxon>Veillonellales</taxon>
        <taxon>Veillonellaceae</taxon>
        <taxon>Megasphaera</taxon>
    </lineage>
</organism>
<evidence type="ECO:0000313" key="5">
    <source>
        <dbReference type="Proteomes" id="UP001206692"/>
    </source>
</evidence>
<proteinExistence type="predicted"/>
<dbReference type="Pfam" id="PF00724">
    <property type="entry name" value="Oxidored_FMN"/>
    <property type="match status" value="1"/>
</dbReference>
<dbReference type="RefSeq" id="WP_062411334.1">
    <property type="nucleotide sequence ID" value="NZ_JAJCIO010000030.1"/>
</dbReference>
<dbReference type="InterPro" id="IPR013785">
    <property type="entry name" value="Aldolase_TIM"/>
</dbReference>
<dbReference type="EMBL" id="JANGEW010000024">
    <property type="protein sequence ID" value="MCQ5343470.1"/>
    <property type="molecule type" value="Genomic_DNA"/>
</dbReference>
<dbReference type="Proteomes" id="UP001206692">
    <property type="component" value="Unassembled WGS sequence"/>
</dbReference>
<name>A0ABT1SUB3_9FIRM</name>
<accession>A0ABT1SUB3</accession>
<keyword evidence="5" id="KW-1185">Reference proteome</keyword>
<keyword evidence="2" id="KW-0560">Oxidoreductase</keyword>
<dbReference type="PANTHER" id="PTHR43656:SF2">
    <property type="entry name" value="BINDING OXIDOREDUCTASE, PUTATIVE (AFU_ORTHOLOGUE AFUA_2G08260)-RELATED"/>
    <property type="match status" value="1"/>
</dbReference>
<dbReference type="Gene3D" id="3.20.20.70">
    <property type="entry name" value="Aldolase class I"/>
    <property type="match status" value="1"/>
</dbReference>
<feature type="domain" description="NADH:flavin oxidoreductase/NADH oxidase N-terminal" evidence="3">
    <location>
        <begin position="7"/>
        <end position="321"/>
    </location>
</feature>